<comment type="caution">
    <text evidence="2">The sequence shown here is derived from an EMBL/GenBank/DDBJ whole genome shotgun (WGS) entry which is preliminary data.</text>
</comment>
<proteinExistence type="predicted"/>
<evidence type="ECO:0000256" key="1">
    <source>
        <dbReference type="SAM" id="MobiDB-lite"/>
    </source>
</evidence>
<reference evidence="2" key="1">
    <citation type="journal article" date="2021" name="bioRxiv">
        <title>Whole Genome Assembly and Annotation of Northern Wild Rice, Zizania palustris L., Supports a Whole Genome Duplication in the Zizania Genus.</title>
        <authorList>
            <person name="Haas M."/>
            <person name="Kono T."/>
            <person name="Macchietto M."/>
            <person name="Millas R."/>
            <person name="McGilp L."/>
            <person name="Shao M."/>
            <person name="Duquette J."/>
            <person name="Hirsch C.N."/>
            <person name="Kimball J."/>
        </authorList>
    </citation>
    <scope>NUCLEOTIDE SEQUENCE</scope>
    <source>
        <tissue evidence="2">Fresh leaf tissue</tissue>
    </source>
</reference>
<evidence type="ECO:0000313" key="2">
    <source>
        <dbReference type="EMBL" id="KAG8080111.1"/>
    </source>
</evidence>
<evidence type="ECO:0000313" key="3">
    <source>
        <dbReference type="Proteomes" id="UP000729402"/>
    </source>
</evidence>
<organism evidence="2 3">
    <name type="scientific">Zizania palustris</name>
    <name type="common">Northern wild rice</name>
    <dbReference type="NCBI Taxonomy" id="103762"/>
    <lineage>
        <taxon>Eukaryota</taxon>
        <taxon>Viridiplantae</taxon>
        <taxon>Streptophyta</taxon>
        <taxon>Embryophyta</taxon>
        <taxon>Tracheophyta</taxon>
        <taxon>Spermatophyta</taxon>
        <taxon>Magnoliopsida</taxon>
        <taxon>Liliopsida</taxon>
        <taxon>Poales</taxon>
        <taxon>Poaceae</taxon>
        <taxon>BOP clade</taxon>
        <taxon>Oryzoideae</taxon>
        <taxon>Oryzeae</taxon>
        <taxon>Zizaniinae</taxon>
        <taxon>Zizania</taxon>
    </lineage>
</organism>
<dbReference type="Proteomes" id="UP000729402">
    <property type="component" value="Unassembled WGS sequence"/>
</dbReference>
<accession>A0A8J5SQD4</accession>
<feature type="compositionally biased region" description="Polar residues" evidence="1">
    <location>
        <begin position="53"/>
        <end position="69"/>
    </location>
</feature>
<feature type="compositionally biased region" description="Polar residues" evidence="1">
    <location>
        <begin position="1"/>
        <end position="14"/>
    </location>
</feature>
<gene>
    <name evidence="2" type="ORF">GUJ93_ZPchr0007g3132</name>
</gene>
<reference evidence="2" key="2">
    <citation type="submission" date="2021-02" db="EMBL/GenBank/DDBJ databases">
        <authorList>
            <person name="Kimball J.A."/>
            <person name="Haas M.W."/>
            <person name="Macchietto M."/>
            <person name="Kono T."/>
            <person name="Duquette J."/>
            <person name="Shao M."/>
        </authorList>
    </citation>
    <scope>NUCLEOTIDE SEQUENCE</scope>
    <source>
        <tissue evidence="2">Fresh leaf tissue</tissue>
    </source>
</reference>
<dbReference type="EMBL" id="JAAALK010000282">
    <property type="protein sequence ID" value="KAG8080111.1"/>
    <property type="molecule type" value="Genomic_DNA"/>
</dbReference>
<feature type="region of interest" description="Disordered" evidence="1">
    <location>
        <begin position="1"/>
        <end position="28"/>
    </location>
</feature>
<feature type="region of interest" description="Disordered" evidence="1">
    <location>
        <begin position="52"/>
        <end position="89"/>
    </location>
</feature>
<dbReference type="AlphaFoldDB" id="A0A8J5SQD4"/>
<sequence>MTTIVSSSCSTGKENPSHAPIRSRPLRLDDRRRALEAMEGMWRKAKKALASVSACTSPPSPATGRTTVASDGGGRPVSGGPSPGLNPPK</sequence>
<keyword evidence="3" id="KW-1185">Reference proteome</keyword>
<protein>
    <submittedName>
        <fullName evidence="2">Uncharacterized protein</fullName>
    </submittedName>
</protein>
<name>A0A8J5SQD4_ZIZPA</name>